<dbReference type="EMBL" id="ON649700">
    <property type="protein sequence ID" value="UVF62400.1"/>
    <property type="molecule type" value="Genomic_DNA"/>
</dbReference>
<evidence type="ECO:0000313" key="2">
    <source>
        <dbReference type="Proteomes" id="UP001157003"/>
    </source>
</evidence>
<evidence type="ECO:0000313" key="1">
    <source>
        <dbReference type="EMBL" id="UVF62400.1"/>
    </source>
</evidence>
<dbReference type="Proteomes" id="UP001157003">
    <property type="component" value="Segment"/>
</dbReference>
<accession>A0A976UAN2</accession>
<reference evidence="1 2" key="1">
    <citation type="submission" date="2022-05" db="EMBL/GenBank/DDBJ databases">
        <title>Diverse viruses of marine archaea discovered using metagenomics.</title>
        <authorList>
            <person name="Zhou Y."/>
        </authorList>
    </citation>
    <scope>NUCLEOTIDE SEQUENCE [LARGE SCALE GENOMIC DNA]</scope>
    <source>
        <strain evidence="1">YSH_174770</strain>
    </source>
</reference>
<keyword evidence="2" id="KW-1185">Reference proteome</keyword>
<name>A0A976UAN2_9CAUD</name>
<sequence>MAGTASVFRIDSAGQTESTARTAGNIIEFNGTSLSPDDRSYTTSLKVHYINDVSLHPNPNRHLTQIQDGKLGLIELELNGVFETPDSASGIAKFHTFMTQDKTNSSLPYGRFGLRYDNMSQFDLTPSATIGYILYDFEVLDVDEFQNKAQWIARFYRNGSI</sequence>
<organism evidence="1 2">
    <name type="scientific">Nitrososphaeria virus YSH_174770</name>
    <dbReference type="NCBI Taxonomy" id="3071322"/>
    <lineage>
        <taxon>Viruses</taxon>
        <taxon>Duplodnaviria</taxon>
        <taxon>Heunggongvirae</taxon>
        <taxon>Uroviricota</taxon>
        <taxon>Caudoviricetes</taxon>
        <taxon>Juravirales</taxon>
        <taxon>Yangangviridae</taxon>
        <taxon>Senitvirus</taxon>
        <taxon>Senitvirus yangshanense</taxon>
    </lineage>
</organism>
<proteinExistence type="predicted"/>
<protein>
    <submittedName>
        <fullName evidence="1">Tail tube initiator</fullName>
    </submittedName>
</protein>